<dbReference type="Pfam" id="PF01541">
    <property type="entry name" value="GIY-YIG"/>
    <property type="match status" value="1"/>
</dbReference>
<evidence type="ECO:0000259" key="7">
    <source>
        <dbReference type="PROSITE" id="PS50164"/>
    </source>
</evidence>
<dbReference type="InterPro" id="IPR001162">
    <property type="entry name" value="UvrC_RNase_H_dom"/>
</dbReference>
<keyword evidence="4" id="KW-0267">Excision nuclease</keyword>
<evidence type="ECO:0008006" key="11">
    <source>
        <dbReference type="Google" id="ProtNLM"/>
    </source>
</evidence>
<dbReference type="InterPro" id="IPR047296">
    <property type="entry name" value="GIY-YIG_UvrC_Cho"/>
</dbReference>
<reference evidence="9 10" key="1">
    <citation type="journal article" date="2016" name="Nat. Commun.">
        <title>Thousands of microbial genomes shed light on interconnected biogeochemical processes in an aquifer system.</title>
        <authorList>
            <person name="Anantharaman K."/>
            <person name="Brown C.T."/>
            <person name="Hug L.A."/>
            <person name="Sharon I."/>
            <person name="Castelle C.J."/>
            <person name="Probst A.J."/>
            <person name="Thomas B.C."/>
            <person name="Singh A."/>
            <person name="Wilkins M.J."/>
            <person name="Karaoz U."/>
            <person name="Brodie E.L."/>
            <person name="Williams K.H."/>
            <person name="Hubbard S.S."/>
            <person name="Banfield J.F."/>
        </authorList>
    </citation>
    <scope>NUCLEOTIDE SEQUENCE [LARGE SCALE GENOMIC DNA]</scope>
</reference>
<evidence type="ECO:0000256" key="2">
    <source>
        <dbReference type="ARBA" id="ARBA00022763"/>
    </source>
</evidence>
<dbReference type="Proteomes" id="UP000176951">
    <property type="component" value="Unassembled WGS sequence"/>
</dbReference>
<dbReference type="InterPro" id="IPR038476">
    <property type="entry name" value="UvrC_RNase_H_dom_sf"/>
</dbReference>
<evidence type="ECO:0000256" key="4">
    <source>
        <dbReference type="ARBA" id="ARBA00022881"/>
    </source>
</evidence>
<dbReference type="Gene3D" id="3.40.1440.10">
    <property type="entry name" value="GIY-YIG endonuclease"/>
    <property type="match status" value="1"/>
</dbReference>
<dbReference type="InterPro" id="IPR000305">
    <property type="entry name" value="GIY-YIG_endonuc"/>
</dbReference>
<dbReference type="Pfam" id="PF08459">
    <property type="entry name" value="UvrC_RNaseH_dom"/>
    <property type="match status" value="1"/>
</dbReference>
<keyword evidence="5" id="KW-0234">DNA repair</keyword>
<dbReference type="InterPro" id="IPR035901">
    <property type="entry name" value="GIY-YIG_endonuc_sf"/>
</dbReference>
<dbReference type="InterPro" id="IPR050066">
    <property type="entry name" value="UvrABC_protein_C"/>
</dbReference>
<dbReference type="Pfam" id="PF02151">
    <property type="entry name" value="UVR"/>
    <property type="match status" value="1"/>
</dbReference>
<dbReference type="GO" id="GO:0006289">
    <property type="term" value="P:nucleotide-excision repair"/>
    <property type="evidence" value="ECO:0007669"/>
    <property type="project" value="InterPro"/>
</dbReference>
<evidence type="ECO:0000259" key="8">
    <source>
        <dbReference type="PROSITE" id="PS50165"/>
    </source>
</evidence>
<dbReference type="SMART" id="SM00465">
    <property type="entry name" value="GIYc"/>
    <property type="match status" value="1"/>
</dbReference>
<dbReference type="Gene3D" id="4.10.860.10">
    <property type="entry name" value="UVR domain"/>
    <property type="match status" value="1"/>
</dbReference>
<proteinExistence type="predicted"/>
<keyword evidence="1" id="KW-0963">Cytoplasm</keyword>
<dbReference type="SUPFAM" id="SSF46600">
    <property type="entry name" value="C-terminal UvrC-binding domain of UvrB"/>
    <property type="match status" value="1"/>
</dbReference>
<evidence type="ECO:0000313" key="10">
    <source>
        <dbReference type="Proteomes" id="UP000176951"/>
    </source>
</evidence>
<dbReference type="PANTHER" id="PTHR30562">
    <property type="entry name" value="UVRC/OXIDOREDUCTASE"/>
    <property type="match status" value="1"/>
</dbReference>
<dbReference type="PANTHER" id="PTHR30562:SF1">
    <property type="entry name" value="UVRABC SYSTEM PROTEIN C"/>
    <property type="match status" value="1"/>
</dbReference>
<accession>A0A1G2PQE7</accession>
<dbReference type="InterPro" id="IPR001943">
    <property type="entry name" value="UVR_dom"/>
</dbReference>
<evidence type="ECO:0000256" key="5">
    <source>
        <dbReference type="ARBA" id="ARBA00023204"/>
    </source>
</evidence>
<dbReference type="FunFam" id="3.40.1440.10:FF:000001">
    <property type="entry name" value="UvrABC system protein C"/>
    <property type="match status" value="1"/>
</dbReference>
<dbReference type="PROSITE" id="PS50151">
    <property type="entry name" value="UVR"/>
    <property type="match status" value="1"/>
</dbReference>
<dbReference type="AlphaFoldDB" id="A0A1G2PQE7"/>
<feature type="domain" description="GIY-YIG" evidence="7">
    <location>
        <begin position="15"/>
        <end position="92"/>
    </location>
</feature>
<evidence type="ECO:0000256" key="1">
    <source>
        <dbReference type="ARBA" id="ARBA00022490"/>
    </source>
</evidence>
<dbReference type="PROSITE" id="PS50165">
    <property type="entry name" value="UVRC"/>
    <property type="match status" value="1"/>
</dbReference>
<feature type="domain" description="UvrC family homology region profile" evidence="8">
    <location>
        <begin position="260"/>
        <end position="359"/>
    </location>
</feature>
<evidence type="ECO:0000259" key="6">
    <source>
        <dbReference type="PROSITE" id="PS50151"/>
    </source>
</evidence>
<name>A0A1G2PQE7_9BACT</name>
<gene>
    <name evidence="9" type="ORF">A3A97_03115</name>
</gene>
<comment type="caution">
    <text evidence="9">The sequence shown here is derived from an EMBL/GenBank/DDBJ whole genome shotgun (WGS) entry which is preliminary data.</text>
</comment>
<feature type="domain" description="UVR" evidence="6">
    <location>
        <begin position="201"/>
        <end position="236"/>
    </location>
</feature>
<dbReference type="GO" id="GO:0009380">
    <property type="term" value="C:excinuclease repair complex"/>
    <property type="evidence" value="ECO:0007669"/>
    <property type="project" value="TreeGrafter"/>
</dbReference>
<dbReference type="Gene3D" id="3.30.420.340">
    <property type="entry name" value="UvrC, RNAse H endonuclease domain"/>
    <property type="match status" value="1"/>
</dbReference>
<evidence type="ECO:0000313" key="9">
    <source>
        <dbReference type="EMBL" id="OHA50538.1"/>
    </source>
</evidence>
<sequence>MIKENADKILKKAPTEPGVYFFWDKNTIIYAGKATNLKSRLRSYFNAGNSDSRKVTMVERATRLTWQTAISPIEALIIEAKLIKQHKPYYNVSLRDDKQYFYVGFTEETCPRIFLIHQPAKTNNKIEMEYIGPFTDGAALKRTLKLLRKIFPYRTHKNMPKNCLWYTLGLCPISEKPTSEEIKNCQNNIEAIKRILQGEIKRLVKNLKKEMLGYAKLENFEKAVKLRDQINGLENIYAHKKIIGDQTHEHKNSPLNGLPESLLEYLPKKDVSEWLIEGYDISNIQGGSATGSLISFMGKKPIKALYKKFRIKTVEGANDVAMHKEVMGRRLTHYKEWPLPDIFLIDGGRPQVNAVNNTLLEWQKLYNIPFKKMPIIIGLAKRQEELYITTEKKPYALSHNNPILLMFMHARDESHRFAKSYHHKLRSKTESA</sequence>
<dbReference type="GO" id="GO:0009381">
    <property type="term" value="F:excinuclease ABC activity"/>
    <property type="evidence" value="ECO:0007669"/>
    <property type="project" value="InterPro"/>
</dbReference>
<dbReference type="InterPro" id="IPR036876">
    <property type="entry name" value="UVR_dom_sf"/>
</dbReference>
<dbReference type="PROSITE" id="PS50164">
    <property type="entry name" value="GIY_YIG"/>
    <property type="match status" value="1"/>
</dbReference>
<dbReference type="EMBL" id="MHSW01000034">
    <property type="protein sequence ID" value="OHA50538.1"/>
    <property type="molecule type" value="Genomic_DNA"/>
</dbReference>
<protein>
    <recommendedName>
        <fullName evidence="11">Excinuclease ABC subunit C</fullName>
    </recommendedName>
</protein>
<keyword evidence="2" id="KW-0227">DNA damage</keyword>
<organism evidence="9 10">
    <name type="scientific">Candidatus Terrybacteria bacterium RIFCSPLOWO2_01_FULL_40_23</name>
    <dbReference type="NCBI Taxonomy" id="1802366"/>
    <lineage>
        <taxon>Bacteria</taxon>
        <taxon>Candidatus Terryibacteriota</taxon>
    </lineage>
</organism>
<dbReference type="CDD" id="cd10434">
    <property type="entry name" value="GIY-YIG_UvrC_Cho"/>
    <property type="match status" value="1"/>
</dbReference>
<keyword evidence="3" id="KW-0228">DNA excision</keyword>
<dbReference type="SUPFAM" id="SSF82771">
    <property type="entry name" value="GIY-YIG endonuclease"/>
    <property type="match status" value="1"/>
</dbReference>
<evidence type="ECO:0000256" key="3">
    <source>
        <dbReference type="ARBA" id="ARBA00022769"/>
    </source>
</evidence>